<dbReference type="HAMAP" id="MF_00821">
    <property type="entry name" value="SecB"/>
    <property type="match status" value="1"/>
</dbReference>
<evidence type="ECO:0000313" key="7">
    <source>
        <dbReference type="EMBL" id="BFD46497.1"/>
    </source>
</evidence>
<protein>
    <recommendedName>
        <fullName evidence="6">Protein-export protein SecB</fullName>
    </recommendedName>
</protein>
<organism evidence="7">
    <name type="scientific">Candidatus Tisiphia endosymbiont of Sergentomyia squamirostris</name>
    <dbReference type="NCBI Taxonomy" id="3113639"/>
    <lineage>
        <taxon>Bacteria</taxon>
        <taxon>Pseudomonadati</taxon>
        <taxon>Pseudomonadota</taxon>
        <taxon>Alphaproteobacteria</taxon>
        <taxon>Rickettsiales</taxon>
        <taxon>Rickettsiaceae</taxon>
        <taxon>Rickettsieae</taxon>
        <taxon>Candidatus Tisiphia</taxon>
    </lineage>
</organism>
<accession>A0AAT9G9K2</accession>
<comment type="similarity">
    <text evidence="1 6">Belongs to the SecB family.</text>
</comment>
<dbReference type="PANTHER" id="PTHR36918:SF1">
    <property type="entry name" value="PROTEIN-EXPORT PROTEIN SECB"/>
    <property type="match status" value="1"/>
</dbReference>
<reference evidence="7" key="1">
    <citation type="submission" date="2024-01" db="EMBL/GenBank/DDBJ databases">
        <title>Sequencing the genomes of a sandfly, Sergentomyia squamirostris, and its two endosymbionts.</title>
        <authorList>
            <person name="Itokawa K."/>
            <person name="Sanjoba C."/>
        </authorList>
    </citation>
    <scope>NUCLEOTIDE SEQUENCE</scope>
    <source>
        <strain evidence="7">RiSSQ</strain>
    </source>
</reference>
<comment type="function">
    <text evidence="6">One of the proteins required for the normal export of preproteins out of the cell cytoplasm. It is a molecular chaperone that binds to a subset of precursor proteins, maintaining them in a translocation-competent state. It also specifically binds to its receptor SecA.</text>
</comment>
<dbReference type="NCBIfam" id="TIGR00809">
    <property type="entry name" value="secB"/>
    <property type="match status" value="1"/>
</dbReference>
<keyword evidence="4 6" id="KW-0811">Translocation</keyword>
<dbReference type="GO" id="GO:0051262">
    <property type="term" value="P:protein tetramerization"/>
    <property type="evidence" value="ECO:0007669"/>
    <property type="project" value="InterPro"/>
</dbReference>
<gene>
    <name evidence="6 7" type="primary">secB</name>
    <name evidence="7" type="ORF">DMENIID0002_11430</name>
</gene>
<dbReference type="PANTHER" id="PTHR36918">
    <property type="match status" value="1"/>
</dbReference>
<dbReference type="InterPro" id="IPR035958">
    <property type="entry name" value="SecB-like_sf"/>
</dbReference>
<dbReference type="GO" id="GO:0015031">
    <property type="term" value="P:protein transport"/>
    <property type="evidence" value="ECO:0007669"/>
    <property type="project" value="UniProtKB-UniRule"/>
</dbReference>
<keyword evidence="2 6" id="KW-0813">Transport</keyword>
<keyword evidence="3 6" id="KW-0653">Protein transport</keyword>
<evidence type="ECO:0000256" key="2">
    <source>
        <dbReference type="ARBA" id="ARBA00022448"/>
    </source>
</evidence>
<comment type="subcellular location">
    <subcellularLocation>
        <location evidence="6">Cytoplasm</location>
    </subcellularLocation>
</comment>
<dbReference type="AlphaFoldDB" id="A0AAT9G9K2"/>
<evidence type="ECO:0000256" key="4">
    <source>
        <dbReference type="ARBA" id="ARBA00023010"/>
    </source>
</evidence>
<dbReference type="InterPro" id="IPR003708">
    <property type="entry name" value="SecB"/>
</dbReference>
<dbReference type="EMBL" id="AP029170">
    <property type="protein sequence ID" value="BFD46497.1"/>
    <property type="molecule type" value="Genomic_DNA"/>
</dbReference>
<keyword evidence="6" id="KW-0963">Cytoplasm</keyword>
<dbReference type="Pfam" id="PF02556">
    <property type="entry name" value="SecB"/>
    <property type="match status" value="1"/>
</dbReference>
<dbReference type="SUPFAM" id="SSF54611">
    <property type="entry name" value="SecB-like"/>
    <property type="match status" value="1"/>
</dbReference>
<evidence type="ECO:0000256" key="6">
    <source>
        <dbReference type="HAMAP-Rule" id="MF_00821"/>
    </source>
</evidence>
<evidence type="ECO:0000256" key="3">
    <source>
        <dbReference type="ARBA" id="ARBA00022927"/>
    </source>
</evidence>
<dbReference type="GO" id="GO:0005737">
    <property type="term" value="C:cytoplasm"/>
    <property type="evidence" value="ECO:0007669"/>
    <property type="project" value="UniProtKB-SubCell"/>
</dbReference>
<dbReference type="GO" id="GO:0051082">
    <property type="term" value="F:unfolded protein binding"/>
    <property type="evidence" value="ECO:0007669"/>
    <property type="project" value="InterPro"/>
</dbReference>
<dbReference type="GO" id="GO:0006457">
    <property type="term" value="P:protein folding"/>
    <property type="evidence" value="ECO:0007669"/>
    <property type="project" value="UniProtKB-UniRule"/>
</dbReference>
<evidence type="ECO:0000256" key="1">
    <source>
        <dbReference type="ARBA" id="ARBA00009990"/>
    </source>
</evidence>
<keyword evidence="5 6" id="KW-0143">Chaperone</keyword>
<evidence type="ECO:0000256" key="5">
    <source>
        <dbReference type="ARBA" id="ARBA00023186"/>
    </source>
</evidence>
<proteinExistence type="inferred from homology"/>
<sequence>MKDTNQKEMPHIAVNAQYIKDLSFENPDAPRSLVSLERNPQIDLFLDLNISNLPEENFYEVELSIEAKAMSENHRLFIVDLKYAGVFNLINIEEDQYQIILAIHCPAMIFPFARKIIADVTQDGGFQPLMIDPIDFGALYHKKMQENDN</sequence>
<dbReference type="NCBIfam" id="NF004392">
    <property type="entry name" value="PRK05751.1-3"/>
    <property type="match status" value="1"/>
</dbReference>
<dbReference type="Gene3D" id="3.10.420.10">
    <property type="entry name" value="SecB-like"/>
    <property type="match status" value="1"/>
</dbReference>
<name>A0AAT9G9K2_9RICK</name>
<comment type="subunit">
    <text evidence="6">Homotetramer, a dimer of dimers. One homotetramer interacts with 1 SecA dimer.</text>
</comment>
<dbReference type="PRINTS" id="PR01594">
    <property type="entry name" value="SECBCHAPRONE"/>
</dbReference>